<reference evidence="1" key="1">
    <citation type="submission" date="2021-03" db="EMBL/GenBank/DDBJ databases">
        <authorList>
            <person name="Tagirdzhanova G."/>
        </authorList>
    </citation>
    <scope>NUCLEOTIDE SEQUENCE</scope>
</reference>
<dbReference type="Proteomes" id="UP000664534">
    <property type="component" value="Unassembled WGS sequence"/>
</dbReference>
<evidence type="ECO:0000313" key="1">
    <source>
        <dbReference type="EMBL" id="CAF9926319.1"/>
    </source>
</evidence>
<gene>
    <name evidence="1" type="ORF">IMSHALPRED_006930</name>
</gene>
<sequence length="101" mass="11342">MQIASILSDLTSLRVCDHSAALALVSVHRPGRASVTAGDDRELSVNAKEDPDLQRAMDLVDLHYGVKMKHTQEEEELMQARREVDMVLEKLERNGSKNQRS</sequence>
<dbReference type="AlphaFoldDB" id="A0A8H3ITW6"/>
<dbReference type="OrthoDB" id="5394455at2759"/>
<organism evidence="1 2">
    <name type="scientific">Imshaugia aleurites</name>
    <dbReference type="NCBI Taxonomy" id="172621"/>
    <lineage>
        <taxon>Eukaryota</taxon>
        <taxon>Fungi</taxon>
        <taxon>Dikarya</taxon>
        <taxon>Ascomycota</taxon>
        <taxon>Pezizomycotina</taxon>
        <taxon>Lecanoromycetes</taxon>
        <taxon>OSLEUM clade</taxon>
        <taxon>Lecanoromycetidae</taxon>
        <taxon>Lecanorales</taxon>
        <taxon>Lecanorineae</taxon>
        <taxon>Parmeliaceae</taxon>
        <taxon>Imshaugia</taxon>
    </lineage>
</organism>
<accession>A0A8H3ITW6</accession>
<keyword evidence="2" id="KW-1185">Reference proteome</keyword>
<dbReference type="EMBL" id="CAJPDT010000043">
    <property type="protein sequence ID" value="CAF9926319.1"/>
    <property type="molecule type" value="Genomic_DNA"/>
</dbReference>
<comment type="caution">
    <text evidence="1">The sequence shown here is derived from an EMBL/GenBank/DDBJ whole genome shotgun (WGS) entry which is preliminary data.</text>
</comment>
<proteinExistence type="predicted"/>
<name>A0A8H3ITW6_9LECA</name>
<protein>
    <submittedName>
        <fullName evidence="1">Uncharacterized protein</fullName>
    </submittedName>
</protein>
<evidence type="ECO:0000313" key="2">
    <source>
        <dbReference type="Proteomes" id="UP000664534"/>
    </source>
</evidence>